<feature type="coiled-coil region" evidence="14">
    <location>
        <begin position="964"/>
        <end position="1004"/>
    </location>
</feature>
<feature type="region of interest" description="Disordered" evidence="15">
    <location>
        <begin position="1539"/>
        <end position="1585"/>
    </location>
</feature>
<feature type="coiled-coil region" evidence="14">
    <location>
        <begin position="1601"/>
        <end position="1656"/>
    </location>
</feature>
<keyword evidence="18" id="KW-1185">Reference proteome</keyword>
<dbReference type="PANTHER" id="PTHR14885">
    <property type="entry name" value="CILIA- AND FLAGELLA-ASSOCIATED PROTEIN 43-RELATED"/>
    <property type="match status" value="1"/>
</dbReference>
<feature type="compositionally biased region" description="Low complexity" evidence="15">
    <location>
        <begin position="133"/>
        <end position="148"/>
    </location>
</feature>
<feature type="compositionally biased region" description="Gly residues" evidence="15">
    <location>
        <begin position="1333"/>
        <end position="1351"/>
    </location>
</feature>
<feature type="compositionally biased region" description="Low complexity" evidence="15">
    <location>
        <begin position="1"/>
        <end position="10"/>
    </location>
</feature>
<protein>
    <recommendedName>
        <fullName evidence="12">Cilia- and flagella-associated protein 44</fullName>
    </recommendedName>
</protein>
<dbReference type="InterPro" id="IPR019775">
    <property type="entry name" value="WD40_repeat_CS"/>
</dbReference>
<dbReference type="Pfam" id="PF00400">
    <property type="entry name" value="WD40"/>
    <property type="match status" value="1"/>
</dbReference>
<feature type="compositionally biased region" description="Acidic residues" evidence="15">
    <location>
        <begin position="1547"/>
        <end position="1572"/>
    </location>
</feature>
<evidence type="ECO:0000256" key="9">
    <source>
        <dbReference type="ARBA" id="ARBA00023273"/>
    </source>
</evidence>
<dbReference type="PROSITE" id="PS50082">
    <property type="entry name" value="WD_REPEATS_2"/>
    <property type="match status" value="1"/>
</dbReference>
<dbReference type="InterPro" id="IPR055439">
    <property type="entry name" value="Beta-prop_EML_1st"/>
</dbReference>
<keyword evidence="5" id="KW-0282">Flagellum</keyword>
<accession>A0ABD0LJW9</accession>
<keyword evidence="9" id="KW-0966">Cell projection</keyword>
<dbReference type="Pfam" id="PF25828">
    <property type="entry name" value="CC_Cfap43"/>
    <property type="match status" value="1"/>
</dbReference>
<feature type="compositionally biased region" description="Low complexity" evidence="15">
    <location>
        <begin position="55"/>
        <end position="72"/>
    </location>
</feature>
<dbReference type="EMBL" id="JACVVK020000041">
    <property type="protein sequence ID" value="KAK7499820.1"/>
    <property type="molecule type" value="Genomic_DNA"/>
</dbReference>
<gene>
    <name evidence="17" type="ORF">BaRGS_00008911</name>
</gene>
<evidence type="ECO:0000256" key="13">
    <source>
        <dbReference type="PROSITE-ProRule" id="PRU00221"/>
    </source>
</evidence>
<dbReference type="GO" id="GO:0060285">
    <property type="term" value="P:cilium-dependent cell motility"/>
    <property type="evidence" value="ECO:0007669"/>
    <property type="project" value="UniProtKB-ARBA"/>
</dbReference>
<keyword evidence="6 14" id="KW-0175">Coiled coil</keyword>
<dbReference type="PANTHER" id="PTHR14885:SF3">
    <property type="entry name" value="CILIA- AND FLAGELLA-ASSOCIATED PROTEIN 44"/>
    <property type="match status" value="1"/>
</dbReference>
<feature type="repeat" description="WD" evidence="13">
    <location>
        <begin position="634"/>
        <end position="667"/>
    </location>
</feature>
<dbReference type="InterPro" id="IPR001680">
    <property type="entry name" value="WD40_rpt"/>
</dbReference>
<comment type="function">
    <text evidence="10">Flagellar protein involved in sperm flagellum axoneme organization and function.</text>
</comment>
<feature type="coiled-coil region" evidence="14">
    <location>
        <begin position="1759"/>
        <end position="1790"/>
    </location>
</feature>
<dbReference type="Pfam" id="PF23409">
    <property type="entry name" value="Beta-prop_EML"/>
    <property type="match status" value="1"/>
</dbReference>
<evidence type="ECO:0000256" key="3">
    <source>
        <dbReference type="ARBA" id="ARBA00022574"/>
    </source>
</evidence>
<evidence type="ECO:0000256" key="6">
    <source>
        <dbReference type="ARBA" id="ARBA00023054"/>
    </source>
</evidence>
<keyword evidence="8" id="KW-0206">Cytoskeleton</keyword>
<comment type="caution">
    <text evidence="17">The sequence shown here is derived from an EMBL/GenBank/DDBJ whole genome shotgun (WGS) entry which is preliminary data.</text>
</comment>
<keyword evidence="7" id="KW-0969">Cilium</keyword>
<feature type="coiled-coil region" evidence="14">
    <location>
        <begin position="1848"/>
        <end position="1875"/>
    </location>
</feature>
<feature type="region of interest" description="Disordered" evidence="15">
    <location>
        <begin position="1328"/>
        <end position="1375"/>
    </location>
</feature>
<dbReference type="PROSITE" id="PS00678">
    <property type="entry name" value="WD_REPEATS_1"/>
    <property type="match status" value="1"/>
</dbReference>
<evidence type="ECO:0000313" key="17">
    <source>
        <dbReference type="EMBL" id="KAK7499820.1"/>
    </source>
</evidence>
<feature type="domain" description="EML-like first beta-propeller" evidence="16">
    <location>
        <begin position="250"/>
        <end position="459"/>
    </location>
</feature>
<feature type="region of interest" description="Disordered" evidence="15">
    <location>
        <begin position="1"/>
        <end position="185"/>
    </location>
</feature>
<keyword evidence="3 13" id="KW-0853">WD repeat</keyword>
<evidence type="ECO:0000256" key="14">
    <source>
        <dbReference type="SAM" id="Coils"/>
    </source>
</evidence>
<evidence type="ECO:0000256" key="5">
    <source>
        <dbReference type="ARBA" id="ARBA00022846"/>
    </source>
</evidence>
<evidence type="ECO:0000313" key="18">
    <source>
        <dbReference type="Proteomes" id="UP001519460"/>
    </source>
</evidence>
<proteinExistence type="inferred from homology"/>
<comment type="subcellular location">
    <subcellularLocation>
        <location evidence="1">Cytoplasm</location>
        <location evidence="1">Cytoskeleton</location>
        <location evidence="1">Flagellum axoneme</location>
    </subcellularLocation>
</comment>
<feature type="coiled-coil region" evidence="14">
    <location>
        <begin position="1691"/>
        <end position="1718"/>
    </location>
</feature>
<feature type="compositionally biased region" description="Low complexity" evidence="15">
    <location>
        <begin position="88"/>
        <end position="126"/>
    </location>
</feature>
<evidence type="ECO:0000256" key="8">
    <source>
        <dbReference type="ARBA" id="ARBA00023212"/>
    </source>
</evidence>
<name>A0ABD0LJW9_9CAEN</name>
<feature type="coiled-coil region" evidence="14">
    <location>
        <begin position="1458"/>
        <end position="1506"/>
    </location>
</feature>
<evidence type="ECO:0000256" key="15">
    <source>
        <dbReference type="SAM" id="MobiDB-lite"/>
    </source>
</evidence>
<organism evidence="17 18">
    <name type="scientific">Batillaria attramentaria</name>
    <dbReference type="NCBI Taxonomy" id="370345"/>
    <lineage>
        <taxon>Eukaryota</taxon>
        <taxon>Metazoa</taxon>
        <taxon>Spiralia</taxon>
        <taxon>Lophotrochozoa</taxon>
        <taxon>Mollusca</taxon>
        <taxon>Gastropoda</taxon>
        <taxon>Caenogastropoda</taxon>
        <taxon>Sorbeoconcha</taxon>
        <taxon>Cerithioidea</taxon>
        <taxon>Batillariidae</taxon>
        <taxon>Batillaria</taxon>
    </lineage>
</organism>
<evidence type="ECO:0000256" key="2">
    <source>
        <dbReference type="ARBA" id="ARBA00022490"/>
    </source>
</evidence>
<dbReference type="SUPFAM" id="SSF50978">
    <property type="entry name" value="WD40 repeat-like"/>
    <property type="match status" value="1"/>
</dbReference>
<evidence type="ECO:0000259" key="16">
    <source>
        <dbReference type="Pfam" id="PF23409"/>
    </source>
</evidence>
<evidence type="ECO:0000256" key="10">
    <source>
        <dbReference type="ARBA" id="ARBA00055223"/>
    </source>
</evidence>
<comment type="similarity">
    <text evidence="11">Belongs to the CFAP44 family.</text>
</comment>
<evidence type="ECO:0000256" key="7">
    <source>
        <dbReference type="ARBA" id="ARBA00023069"/>
    </source>
</evidence>
<evidence type="ECO:0000256" key="1">
    <source>
        <dbReference type="ARBA" id="ARBA00004611"/>
    </source>
</evidence>
<feature type="compositionally biased region" description="Low complexity" evidence="15">
    <location>
        <begin position="159"/>
        <end position="178"/>
    </location>
</feature>
<feature type="compositionally biased region" description="Basic and acidic residues" evidence="15">
    <location>
        <begin position="74"/>
        <end position="87"/>
    </location>
</feature>
<dbReference type="InterPro" id="IPR015943">
    <property type="entry name" value="WD40/YVTN_repeat-like_dom_sf"/>
</dbReference>
<keyword evidence="4" id="KW-0677">Repeat</keyword>
<evidence type="ECO:0000256" key="11">
    <source>
        <dbReference type="ARBA" id="ARBA00060934"/>
    </source>
</evidence>
<dbReference type="FunFam" id="2.130.10.10:FF:000401">
    <property type="entry name" value="Cilia- and flagella-associated protein 44"/>
    <property type="match status" value="1"/>
</dbReference>
<evidence type="ECO:0000256" key="4">
    <source>
        <dbReference type="ARBA" id="ARBA00022737"/>
    </source>
</evidence>
<reference evidence="17 18" key="1">
    <citation type="journal article" date="2023" name="Sci. Data">
        <title>Genome assembly of the Korean intertidal mud-creeper Batillaria attramentaria.</title>
        <authorList>
            <person name="Patra A.K."/>
            <person name="Ho P.T."/>
            <person name="Jun S."/>
            <person name="Lee S.J."/>
            <person name="Kim Y."/>
            <person name="Won Y.J."/>
        </authorList>
    </citation>
    <scope>NUCLEOTIDE SEQUENCE [LARGE SCALE GENOMIC DNA]</scope>
    <source>
        <strain evidence="17">Wonlab-2016</strain>
    </source>
</reference>
<dbReference type="InterPro" id="IPR036322">
    <property type="entry name" value="WD40_repeat_dom_sf"/>
</dbReference>
<evidence type="ECO:0000256" key="12">
    <source>
        <dbReference type="ARBA" id="ARBA00074727"/>
    </source>
</evidence>
<keyword evidence="2" id="KW-0963">Cytoplasm</keyword>
<dbReference type="Gene3D" id="2.130.10.10">
    <property type="entry name" value="YVTN repeat-like/Quinoprotein amine dehydrogenase"/>
    <property type="match status" value="2"/>
</dbReference>
<sequence>MDAEENPAVPAEEKPPEVVEAGANTSRPPSAEGQAGPDEAVSPEAAGGDEKETTDPGTTEAAEAPAAETTEAQKTGEDAEPAADKPAELAAEQGEPATEPSEPAAEPDSAAAEPAAEATTAEGEPAAVEKEGTGVTEGTTDAGDAGVAPPVTEGEATEAAPVPADGGDGAAQDSTAAEAEAEKPTTDTPEIVFILDQLFRHSFGYDCRRRNNLHILDADHLMFIAGNILQLLNIRTKKQTYLRSTSGGSIGALAVHPSRKYFAVGEKGNAPNINIFEFPSLKLYRILRGGTESSYSSLNFSPDGELLASQGGDPDYMLTVWGWQQEKIMLRSKAFSQDVFRVTFAAELEGQLTTAGTSHIRFWKMADTFTGLKLQGELGRFGRTEISDIEGYVELPDGKVLSGCEWGNLLLWDGGLIKVEVTRKGRKSCHNGSIMQILLDEGELMTVGVDGYIRVWDFETIDTADQTDESGLFEMEPMNELRVGPDVELYSIVKSVDEENEPTIWYAQDAKGGIWRLDLSFSHTSQAPEKLMTYHAGPIMGCVTSPVTHLAASIGVDNSVRVFDYGQQKQLAEVHFNVGGTSILWAPQIVDSKGSTVVAGFEDGVVRILTVTKTSEDSRRRNKSECEVALKQAFKPHGKAVTALAYDGKGQILATGGQDGTVFFINVGDPYDPIGFYPVPGPVTQLVWTPEKYNKQALLVVCEGGVIVELGVPEVDKLDTSHTFHIPELPTKEYKFKSIKSRLRHEEELERKLERPKTAATEEWKPFIPPEPSPILHAFYDTTEEGSFWLSMGEFDAGYLYKCKFSTDTEKEKMLPDVVDEPVLAVPVVDSKDMAMILSVTFPHLSCCVTNSVSGGQALFGMEDGSIRVQTLQTPHTLADPGAYWVLAMHDAHNGRIRALALTYEQTQILSVGDDGNFFLFNYMADEELQRKIAENKAKLPSARKKEDLEKVVDDIEDPKAYSIEDAKQKAEHDKMMKEAEEKKREVRRQIAKLRRQFKSILEQNDTIPKQQQLNRLEFEMDREIKMELERQTKERVTLVRRELAWESEKQRLALEKLRKRFKDVVECERIVLKAFMTPHEVTSFRANKLSDDFYQLKAEYERKKTMGATKDDFTRDPTRDLLAGQQRAAEGAGQGTDAVDEGVGSKVTTTLKGSMGERINKALSKVEEKKKKRAVRRAMWEELYSSKPDDNYEDPADVLAIREAKENMGDYKLKTARDYVVPDHLRMNVEKARGRLLILKDQIHEYKYDFNVRLLALRDKKIRIIEEIRDVVNQLVKVQTRLDPNKCKSVPPIPEMHLDEMPERRLEYTRDTLISFKAELADKEAQAKKQGGDSGFGGGFGGGGGGGGFGDKPEKPAAKQASFVSGGVQSQDAGEAPEVDLLEEPEEELSPLEKELQLVEQIQLEYEQSRLLSRIEDLVQTFDAELRLLRHQKFKVDTVMKNADLRQVTLFEELVLLKEYEKSEDVLAEKVSAKQQEKLDMQNKILEVQARLEGKRKDIEKLQEKERAVHQTFLQSLGDNNKFADYLTKVFRKRIKRTKKKTTEGEGSDEESDDDSDDDSDWEESDEESESEAGGYDLDVCPPGCDQALYDSTTTMRERRLDVEEALAEEKKNSEALKKELEALQKKARIIDTSLKTAQNDLEAFQLEKQQKLNELNMVTTLQLHQIQHIINSILPSDLSQTLVFESPGVTRLQHRIKELEHEKTLQKKQMKESRRKHVQLIKDRRHFDAKISEMESKCDRMMIDKFGCTVDIEKLETVTVNRAIEELKEKLRQTEMECAEELQKYDEEISGRREHITSLIRDNTQRLEQLGMLVAEHKEYQRSLDKRQKNLGDEYVAVRRADVRERQRLVQLVQLQAQEIDALKDEILLLSRKGGHILPPAQPPMTQSP</sequence>
<dbReference type="SMART" id="SM00320">
    <property type="entry name" value="WD40"/>
    <property type="match status" value="7"/>
</dbReference>
<dbReference type="Proteomes" id="UP001519460">
    <property type="component" value="Unassembled WGS sequence"/>
</dbReference>
<dbReference type="GO" id="GO:0003341">
    <property type="term" value="P:cilium movement"/>
    <property type="evidence" value="ECO:0007669"/>
    <property type="project" value="UniProtKB-ARBA"/>
</dbReference>